<reference evidence="2" key="1">
    <citation type="submission" date="2020-11" db="EMBL/GenBank/DDBJ databases">
        <authorList>
            <person name="Tran Van P."/>
        </authorList>
    </citation>
    <scope>NUCLEOTIDE SEQUENCE</scope>
</reference>
<dbReference type="SMART" id="SM00718">
    <property type="entry name" value="DM4_12"/>
    <property type="match status" value="1"/>
</dbReference>
<evidence type="ECO:0000313" key="2">
    <source>
        <dbReference type="EMBL" id="CAD7443230.1"/>
    </source>
</evidence>
<protein>
    <submittedName>
        <fullName evidence="2">Uncharacterized protein</fullName>
    </submittedName>
</protein>
<name>A0A7R9EY82_9NEOP</name>
<feature type="signal peptide" evidence="1">
    <location>
        <begin position="1"/>
        <end position="29"/>
    </location>
</feature>
<dbReference type="Pfam" id="PF07841">
    <property type="entry name" value="DM4_12"/>
    <property type="match status" value="1"/>
</dbReference>
<evidence type="ECO:0000256" key="1">
    <source>
        <dbReference type="SAM" id="SignalP"/>
    </source>
</evidence>
<dbReference type="AlphaFoldDB" id="A0A7R9EY82"/>
<dbReference type="EMBL" id="OD566038">
    <property type="protein sequence ID" value="CAD7443230.1"/>
    <property type="molecule type" value="Genomic_DNA"/>
</dbReference>
<sequence>MPPFVLLLYNYNRFALLVALVVTYHPSCGLQFGKEVPILSREVRGALFPESSSMGLYLAVAIPLDLPDKDVSVSWNFEANYALPYNATELSYYGYARRQERSLRDFTRSNTYQMIRNKFESHGEDGESCLLRTICESSGAPLRGTSFLGDILHVVFTPSSSNDEEDLGPEYYLAERQGLNGEDCEMIYEDCSLSLLELITNLEEE</sequence>
<keyword evidence="1" id="KW-0732">Signal</keyword>
<proteinExistence type="predicted"/>
<dbReference type="InterPro" id="IPR006631">
    <property type="entry name" value="DM4_12"/>
</dbReference>
<gene>
    <name evidence="2" type="ORF">TBIB3V08_LOCUS5640</name>
</gene>
<dbReference type="PANTHER" id="PTHR21398">
    <property type="entry name" value="AGAP007094-PA"/>
    <property type="match status" value="1"/>
</dbReference>
<feature type="chain" id="PRO_5031125305" evidence="1">
    <location>
        <begin position="30"/>
        <end position="205"/>
    </location>
</feature>
<organism evidence="2">
    <name type="scientific">Timema bartmani</name>
    <dbReference type="NCBI Taxonomy" id="61472"/>
    <lineage>
        <taxon>Eukaryota</taxon>
        <taxon>Metazoa</taxon>
        <taxon>Ecdysozoa</taxon>
        <taxon>Arthropoda</taxon>
        <taxon>Hexapoda</taxon>
        <taxon>Insecta</taxon>
        <taxon>Pterygota</taxon>
        <taxon>Neoptera</taxon>
        <taxon>Polyneoptera</taxon>
        <taxon>Phasmatodea</taxon>
        <taxon>Timematodea</taxon>
        <taxon>Timematoidea</taxon>
        <taxon>Timematidae</taxon>
        <taxon>Timema</taxon>
    </lineage>
</organism>
<dbReference type="PANTHER" id="PTHR21398:SF22">
    <property type="entry name" value="IP12060P-RELATED"/>
    <property type="match status" value="1"/>
</dbReference>
<accession>A0A7R9EY82</accession>